<dbReference type="eggNOG" id="COG0727">
    <property type="taxonomic scope" value="Bacteria"/>
</dbReference>
<accession>C8X0M7</accession>
<dbReference type="EMBL" id="CP001734">
    <property type="protein sequence ID" value="ACV67974.1"/>
    <property type="molecule type" value="Genomic_DNA"/>
</dbReference>
<evidence type="ECO:0008006" key="3">
    <source>
        <dbReference type="Google" id="ProtNLM"/>
    </source>
</evidence>
<dbReference type="AlphaFoldDB" id="C8X0M7"/>
<dbReference type="HOGENOM" id="CLU_1364398_0_0_7"/>
<dbReference type="OrthoDB" id="5430968at2"/>
<gene>
    <name evidence="1" type="ordered locus">Dret_0682</name>
</gene>
<dbReference type="STRING" id="485915.Dret_0682"/>
<reference evidence="1 2" key="2">
    <citation type="journal article" date="2010" name="Stand. Genomic Sci.">
        <title>Complete genome sequence of Desulfohalobium retbaense type strain (HR(100)).</title>
        <authorList>
            <person name="Spring S."/>
            <person name="Nolan M."/>
            <person name="Lapidus A."/>
            <person name="Glavina Del Rio T."/>
            <person name="Copeland A."/>
            <person name="Tice H."/>
            <person name="Cheng J.F."/>
            <person name="Lucas S."/>
            <person name="Land M."/>
            <person name="Chen F."/>
            <person name="Bruce D."/>
            <person name="Goodwin L."/>
            <person name="Pitluck S."/>
            <person name="Ivanova N."/>
            <person name="Mavromatis K."/>
            <person name="Mikhailova N."/>
            <person name="Pati A."/>
            <person name="Chen A."/>
            <person name="Palaniappan K."/>
            <person name="Hauser L."/>
            <person name="Chang Y.J."/>
            <person name="Jeffries C.D."/>
            <person name="Munk C."/>
            <person name="Kiss H."/>
            <person name="Chain P."/>
            <person name="Han C."/>
            <person name="Brettin T."/>
            <person name="Detter J.C."/>
            <person name="Schuler E."/>
            <person name="Goker M."/>
            <person name="Rohde M."/>
            <person name="Bristow J."/>
            <person name="Eisen J.A."/>
            <person name="Markowitz V."/>
            <person name="Hugenholtz P."/>
            <person name="Kyrpides N.C."/>
            <person name="Klenk H.P."/>
        </authorList>
    </citation>
    <scope>NUCLEOTIDE SEQUENCE [LARGE SCALE GENOMIC DNA]</scope>
    <source>
        <strain evidence="1 2">DSM 5692</strain>
    </source>
</reference>
<name>C8X0M7_DESRD</name>
<sequence length="202" mass="23489">MGKKKAPQSGFKQRQFKKLAALYQKMEEHYDAQARQIGLRCAGCTDNCCTSYFQHHTYVEWLYLWEGIRSCPDEQQARFLERAREYVEQSREALARNERPRLMCPLNEDGWCAVYRHRLMICRLHGVPNRLRYPNGRVQHFPGCWRCQELTAEAPLTPVLDRTPLYQELVAIEKGLLGGKIATLPRVDMTLAEMLVHGPPQV</sequence>
<evidence type="ECO:0000313" key="2">
    <source>
        <dbReference type="Proteomes" id="UP000001052"/>
    </source>
</evidence>
<dbReference type="RefSeq" id="WP_015751132.1">
    <property type="nucleotide sequence ID" value="NC_013223.1"/>
</dbReference>
<reference evidence="2" key="1">
    <citation type="submission" date="2009-09" db="EMBL/GenBank/DDBJ databases">
        <title>The complete chromosome of Desulfohalobium retbaense DSM 5692.</title>
        <authorList>
            <consortium name="US DOE Joint Genome Institute (JGI-PGF)"/>
            <person name="Lucas S."/>
            <person name="Copeland A."/>
            <person name="Lapidus A."/>
            <person name="Glavina del Rio T."/>
            <person name="Dalin E."/>
            <person name="Tice H."/>
            <person name="Bruce D."/>
            <person name="Goodwin L."/>
            <person name="Pitluck S."/>
            <person name="Kyrpides N."/>
            <person name="Mavromatis K."/>
            <person name="Ivanova N."/>
            <person name="Mikhailova N."/>
            <person name="Munk A.C."/>
            <person name="Brettin T."/>
            <person name="Detter J.C."/>
            <person name="Han C."/>
            <person name="Tapia R."/>
            <person name="Larimer F."/>
            <person name="Land M."/>
            <person name="Hauser L."/>
            <person name="Markowitz V."/>
            <person name="Cheng J.-F."/>
            <person name="Hugenholtz P."/>
            <person name="Woyke T."/>
            <person name="Wu D."/>
            <person name="Spring S."/>
            <person name="Klenk H.-P."/>
            <person name="Eisen J.A."/>
        </authorList>
    </citation>
    <scope>NUCLEOTIDE SEQUENCE [LARGE SCALE GENOMIC DNA]</scope>
    <source>
        <strain evidence="2">DSM 5692</strain>
    </source>
</reference>
<dbReference type="KEGG" id="drt:Dret_0682"/>
<evidence type="ECO:0000313" key="1">
    <source>
        <dbReference type="EMBL" id="ACV67974.1"/>
    </source>
</evidence>
<proteinExistence type="predicted"/>
<protein>
    <recommendedName>
        <fullName evidence="3">YkgJ family cysteine cluster protein</fullName>
    </recommendedName>
</protein>
<dbReference type="Proteomes" id="UP000001052">
    <property type="component" value="Chromosome"/>
</dbReference>
<organism evidence="1 2">
    <name type="scientific">Desulfohalobium retbaense (strain ATCC 49708 / DSM 5692 / JCM 16813 / HR100)</name>
    <dbReference type="NCBI Taxonomy" id="485915"/>
    <lineage>
        <taxon>Bacteria</taxon>
        <taxon>Pseudomonadati</taxon>
        <taxon>Thermodesulfobacteriota</taxon>
        <taxon>Desulfovibrionia</taxon>
        <taxon>Desulfovibrionales</taxon>
        <taxon>Desulfohalobiaceae</taxon>
        <taxon>Desulfohalobium</taxon>
    </lineage>
</organism>
<keyword evidence="2" id="KW-1185">Reference proteome</keyword>